<comment type="caution">
    <text evidence="2">The sequence shown here is derived from an EMBL/GenBank/DDBJ whole genome shotgun (WGS) entry which is preliminary data.</text>
</comment>
<feature type="transmembrane region" description="Helical" evidence="1">
    <location>
        <begin position="12"/>
        <end position="39"/>
    </location>
</feature>
<accession>A0ABV1AWF6</accession>
<evidence type="ECO:0000313" key="3">
    <source>
        <dbReference type="Proteomes" id="UP001457197"/>
    </source>
</evidence>
<sequence length="41" mass="4563">MEGLVKTLGTLLFALGVALWAAVIFFVPAALIKYCWLYLFV</sequence>
<evidence type="ECO:0000313" key="2">
    <source>
        <dbReference type="EMBL" id="MEQ2362376.1"/>
    </source>
</evidence>
<proteinExistence type="predicted"/>
<dbReference type="RefSeq" id="WP_349152418.1">
    <property type="nucleotide sequence ID" value="NZ_JBBMEO010000014.1"/>
</dbReference>
<reference evidence="2 3" key="1">
    <citation type="submission" date="2024-03" db="EMBL/GenBank/DDBJ databases">
        <title>Human intestinal bacterial collection.</title>
        <authorList>
            <person name="Pauvert C."/>
            <person name="Hitch T.C.A."/>
            <person name="Clavel T."/>
        </authorList>
    </citation>
    <scope>NUCLEOTIDE SEQUENCE [LARGE SCALE GENOMIC DNA]</scope>
    <source>
        <strain evidence="2 3">CLA-AA-H175</strain>
    </source>
</reference>
<keyword evidence="1" id="KW-1133">Transmembrane helix</keyword>
<name>A0ABV1AWF6_9FIRM</name>
<dbReference type="EMBL" id="JBBMEO010000014">
    <property type="protein sequence ID" value="MEQ2362376.1"/>
    <property type="molecule type" value="Genomic_DNA"/>
</dbReference>
<dbReference type="Proteomes" id="UP001457197">
    <property type="component" value="Unassembled WGS sequence"/>
</dbReference>
<gene>
    <name evidence="2" type="ORF">WMO44_09520</name>
</gene>
<organism evidence="2 3">
    <name type="scientific">Faecalibacterium tardum</name>
    <dbReference type="NCBI Taxonomy" id="3133156"/>
    <lineage>
        <taxon>Bacteria</taxon>
        <taxon>Bacillati</taxon>
        <taxon>Bacillota</taxon>
        <taxon>Clostridia</taxon>
        <taxon>Eubacteriales</taxon>
        <taxon>Oscillospiraceae</taxon>
        <taxon>Faecalibacterium</taxon>
    </lineage>
</organism>
<keyword evidence="1" id="KW-0472">Membrane</keyword>
<evidence type="ECO:0000256" key="1">
    <source>
        <dbReference type="SAM" id="Phobius"/>
    </source>
</evidence>
<keyword evidence="3" id="KW-1185">Reference proteome</keyword>
<protein>
    <submittedName>
        <fullName evidence="2">Uncharacterized protein</fullName>
    </submittedName>
</protein>
<keyword evidence="1" id="KW-0812">Transmembrane</keyword>